<dbReference type="EMBL" id="PKPP01000987">
    <property type="protein sequence ID" value="PWA86741.1"/>
    <property type="molecule type" value="Genomic_DNA"/>
</dbReference>
<reference evidence="4 5" key="1">
    <citation type="journal article" date="2018" name="Mol. Plant">
        <title>The genome of Artemisia annua provides insight into the evolution of Asteraceae family and artemisinin biosynthesis.</title>
        <authorList>
            <person name="Shen Q."/>
            <person name="Zhang L."/>
            <person name="Liao Z."/>
            <person name="Wang S."/>
            <person name="Yan T."/>
            <person name="Shi P."/>
            <person name="Liu M."/>
            <person name="Fu X."/>
            <person name="Pan Q."/>
            <person name="Wang Y."/>
            <person name="Lv Z."/>
            <person name="Lu X."/>
            <person name="Zhang F."/>
            <person name="Jiang W."/>
            <person name="Ma Y."/>
            <person name="Chen M."/>
            <person name="Hao X."/>
            <person name="Li L."/>
            <person name="Tang Y."/>
            <person name="Lv G."/>
            <person name="Zhou Y."/>
            <person name="Sun X."/>
            <person name="Brodelius P.E."/>
            <person name="Rose J.K.C."/>
            <person name="Tang K."/>
        </authorList>
    </citation>
    <scope>NUCLEOTIDE SEQUENCE [LARGE SCALE GENOMIC DNA]</scope>
    <source>
        <strain evidence="5">cv. Huhao1</strain>
        <tissue evidence="4">Leaf</tissue>
    </source>
</reference>
<keyword evidence="2 4" id="KW-0808">Transferase</keyword>
<dbReference type="STRING" id="35608.A0A2U1PLV9"/>
<name>A0A2U1PLV9_ARTAN</name>
<evidence type="ECO:0000313" key="5">
    <source>
        <dbReference type="Proteomes" id="UP000245207"/>
    </source>
</evidence>
<dbReference type="InterPro" id="IPR023213">
    <property type="entry name" value="CAT-like_dom_sf"/>
</dbReference>
<gene>
    <name evidence="4" type="ORF">CTI12_AA138170</name>
</gene>
<keyword evidence="3" id="KW-0012">Acyltransferase</keyword>
<evidence type="ECO:0000256" key="2">
    <source>
        <dbReference type="ARBA" id="ARBA00022679"/>
    </source>
</evidence>
<dbReference type="GO" id="GO:0016746">
    <property type="term" value="F:acyltransferase activity"/>
    <property type="evidence" value="ECO:0007669"/>
    <property type="project" value="UniProtKB-KW"/>
</dbReference>
<protein>
    <submittedName>
        <fullName evidence="4">Chloramphenicol acetyltransferase-like domain-containing protein</fullName>
    </submittedName>
</protein>
<comment type="caution">
    <text evidence="4">The sequence shown here is derived from an EMBL/GenBank/DDBJ whole genome shotgun (WGS) entry which is preliminary data.</text>
</comment>
<keyword evidence="5" id="KW-1185">Reference proteome</keyword>
<organism evidence="4 5">
    <name type="scientific">Artemisia annua</name>
    <name type="common">Sweet wormwood</name>
    <dbReference type="NCBI Taxonomy" id="35608"/>
    <lineage>
        <taxon>Eukaryota</taxon>
        <taxon>Viridiplantae</taxon>
        <taxon>Streptophyta</taxon>
        <taxon>Embryophyta</taxon>
        <taxon>Tracheophyta</taxon>
        <taxon>Spermatophyta</taxon>
        <taxon>Magnoliopsida</taxon>
        <taxon>eudicotyledons</taxon>
        <taxon>Gunneridae</taxon>
        <taxon>Pentapetalae</taxon>
        <taxon>asterids</taxon>
        <taxon>campanulids</taxon>
        <taxon>Asterales</taxon>
        <taxon>Asteraceae</taxon>
        <taxon>Asteroideae</taxon>
        <taxon>Anthemideae</taxon>
        <taxon>Artemisiinae</taxon>
        <taxon>Artemisia</taxon>
    </lineage>
</organism>
<accession>A0A2U1PLV9</accession>
<dbReference type="Pfam" id="PF02458">
    <property type="entry name" value="Transferase"/>
    <property type="match status" value="1"/>
</dbReference>
<dbReference type="PANTHER" id="PTHR31623:SF110">
    <property type="entry name" value="VINORINE SYNTHASE-LIKE"/>
    <property type="match status" value="1"/>
</dbReference>
<dbReference type="PANTHER" id="PTHR31623">
    <property type="entry name" value="F21J9.9"/>
    <property type="match status" value="1"/>
</dbReference>
<comment type="similarity">
    <text evidence="1">Belongs to the plant acyltransferase family.</text>
</comment>
<dbReference type="AlphaFoldDB" id="A0A2U1PLV9"/>
<dbReference type="Proteomes" id="UP000245207">
    <property type="component" value="Unassembled WGS sequence"/>
</dbReference>
<dbReference type="OrthoDB" id="1932220at2759"/>
<evidence type="ECO:0000313" key="4">
    <source>
        <dbReference type="EMBL" id="PWA86741.1"/>
    </source>
</evidence>
<sequence>MSIKPSSPTPPHLKTFELSILDQLIISPYVPIILYYPNRTSDTIFQALERSVSLKKSLSKTLTQFYPLAGMIKNDLSIDCNDVGANYVLALVHCCLDDFLRDPDHGLINRFLAFEPSFDESSTGARVTNIQVNIFECGGIVIGLCVSHKILDGAALNTFLKGWANMACEAKEVVYPNLTAPTLFPAKSLWLRDTTMFISQSMLKEGKCRTK</sequence>
<proteinExistence type="inferred from homology"/>
<dbReference type="Gene3D" id="3.30.559.10">
    <property type="entry name" value="Chloramphenicol acetyltransferase-like domain"/>
    <property type="match status" value="1"/>
</dbReference>
<evidence type="ECO:0000256" key="3">
    <source>
        <dbReference type="ARBA" id="ARBA00023315"/>
    </source>
</evidence>
<evidence type="ECO:0000256" key="1">
    <source>
        <dbReference type="ARBA" id="ARBA00009861"/>
    </source>
</evidence>